<proteinExistence type="predicted"/>
<feature type="compositionally biased region" description="Pro residues" evidence="1">
    <location>
        <begin position="151"/>
        <end position="167"/>
    </location>
</feature>
<comment type="caution">
    <text evidence="2">The sequence shown here is derived from an EMBL/GenBank/DDBJ whole genome shotgun (WGS) entry which is preliminary data.</text>
</comment>
<evidence type="ECO:0008006" key="4">
    <source>
        <dbReference type="Google" id="ProtNLM"/>
    </source>
</evidence>
<organism evidence="2 3">
    <name type="scientific">Streptomyces sannanensis</name>
    <dbReference type="NCBI Taxonomy" id="285536"/>
    <lineage>
        <taxon>Bacteria</taxon>
        <taxon>Bacillati</taxon>
        <taxon>Actinomycetota</taxon>
        <taxon>Actinomycetes</taxon>
        <taxon>Kitasatosporales</taxon>
        <taxon>Streptomycetaceae</taxon>
        <taxon>Streptomyces</taxon>
    </lineage>
</organism>
<evidence type="ECO:0000313" key="3">
    <source>
        <dbReference type="Proteomes" id="UP001499990"/>
    </source>
</evidence>
<gene>
    <name evidence="2" type="ORF">GCM10020367_29140</name>
</gene>
<dbReference type="Proteomes" id="UP001499990">
    <property type="component" value="Unassembled WGS sequence"/>
</dbReference>
<feature type="region of interest" description="Disordered" evidence="1">
    <location>
        <begin position="1"/>
        <end position="34"/>
    </location>
</feature>
<dbReference type="EMBL" id="BAAAYL010000001">
    <property type="protein sequence ID" value="GAA3372737.1"/>
    <property type="molecule type" value="Genomic_DNA"/>
</dbReference>
<sequence>MADTQPSAASVPSAHPMANPGFGKRSAPGQEPRRHHDFAHLPAREASVAGYIDRLKDGSDISQKTLAAQLPGIGQWAAATVLRNLGAAGHVRHVREHLVGPRGARWVTRTYFSRTPRNDAWWATFQADALPDDPSDAAPDGDSVPEDEPAHQPPAQAPSPPPSPSPPHRSRAYDTLASLGRTAPAMSLSAADCEALEALAADWFARGADEADLVRALTEGLPTPVHHPAGLARTRLIAKLPPERAPSPPRPPLRMLECLTCGTPGRAETLPGGLCTACQGKPVPVPRAVRPDDVHTHVAHVRAAARPPARTRR</sequence>
<feature type="region of interest" description="Disordered" evidence="1">
    <location>
        <begin position="129"/>
        <end position="172"/>
    </location>
</feature>
<evidence type="ECO:0000313" key="2">
    <source>
        <dbReference type="EMBL" id="GAA3372737.1"/>
    </source>
</evidence>
<evidence type="ECO:0000256" key="1">
    <source>
        <dbReference type="SAM" id="MobiDB-lite"/>
    </source>
</evidence>
<feature type="compositionally biased region" description="Polar residues" evidence="1">
    <location>
        <begin position="1"/>
        <end position="10"/>
    </location>
</feature>
<reference evidence="3" key="1">
    <citation type="journal article" date="2019" name="Int. J. Syst. Evol. Microbiol.">
        <title>The Global Catalogue of Microorganisms (GCM) 10K type strain sequencing project: providing services to taxonomists for standard genome sequencing and annotation.</title>
        <authorList>
            <consortium name="The Broad Institute Genomics Platform"/>
            <consortium name="The Broad Institute Genome Sequencing Center for Infectious Disease"/>
            <person name="Wu L."/>
            <person name="Ma J."/>
        </authorList>
    </citation>
    <scope>NUCLEOTIDE SEQUENCE [LARGE SCALE GENOMIC DNA]</scope>
    <source>
        <strain evidence="3">JCM 9651</strain>
    </source>
</reference>
<name>A0ABP6SC97_9ACTN</name>
<protein>
    <recommendedName>
        <fullName evidence="4">MarR family transcriptional regulator</fullName>
    </recommendedName>
</protein>
<accession>A0ABP6SC97</accession>
<keyword evidence="3" id="KW-1185">Reference proteome</keyword>